<dbReference type="InterPro" id="IPR036390">
    <property type="entry name" value="WH_DNA-bd_sf"/>
</dbReference>
<feature type="region of interest" description="Disordered" evidence="3">
    <location>
        <begin position="1"/>
        <end position="45"/>
    </location>
</feature>
<organism evidence="5 6">
    <name type="scientific">Sesamum indicum</name>
    <name type="common">Oriental sesame</name>
    <name type="synonym">Sesamum orientale</name>
    <dbReference type="NCBI Taxonomy" id="4182"/>
    <lineage>
        <taxon>Eukaryota</taxon>
        <taxon>Viridiplantae</taxon>
        <taxon>Streptophyta</taxon>
        <taxon>Embryophyta</taxon>
        <taxon>Tracheophyta</taxon>
        <taxon>Spermatophyta</taxon>
        <taxon>Magnoliopsida</taxon>
        <taxon>eudicotyledons</taxon>
        <taxon>Gunneridae</taxon>
        <taxon>Pentapetalae</taxon>
        <taxon>asterids</taxon>
        <taxon>lamiids</taxon>
        <taxon>Lamiales</taxon>
        <taxon>Pedaliaceae</taxon>
        <taxon>Sesamum</taxon>
    </lineage>
</organism>
<dbReference type="RefSeq" id="XP_011080478.1">
    <property type="nucleotide sequence ID" value="XM_011082176.2"/>
</dbReference>
<dbReference type="InterPro" id="IPR036388">
    <property type="entry name" value="WH-like_DNA-bd_sf"/>
</dbReference>
<accession>A0A6I9TI79</accession>
<feature type="compositionally biased region" description="Basic residues" evidence="3">
    <location>
        <begin position="96"/>
        <end position="117"/>
    </location>
</feature>
<dbReference type="InterPro" id="IPR006607">
    <property type="entry name" value="DM15"/>
</dbReference>
<dbReference type="SMART" id="SM00684">
    <property type="entry name" value="DM15"/>
    <property type="match status" value="3"/>
</dbReference>
<dbReference type="CDD" id="cd07323">
    <property type="entry name" value="LAM"/>
    <property type="match status" value="1"/>
</dbReference>
<dbReference type="PANTHER" id="PTHR22792">
    <property type="entry name" value="LUPUS LA PROTEIN-RELATED"/>
    <property type="match status" value="1"/>
</dbReference>
<feature type="region of interest" description="Disordered" evidence="3">
    <location>
        <begin position="452"/>
        <end position="507"/>
    </location>
</feature>
<feature type="domain" description="HTH La-type RNA-binding" evidence="4">
    <location>
        <begin position="299"/>
        <end position="388"/>
    </location>
</feature>
<dbReference type="PROSITE" id="PS50961">
    <property type="entry name" value="HTH_LA"/>
    <property type="match status" value="1"/>
</dbReference>
<feature type="compositionally biased region" description="Polar residues" evidence="3">
    <location>
        <begin position="219"/>
        <end position="230"/>
    </location>
</feature>
<sequence length="928" mass="103198">MGMGENDGGGDQFNNHDFVVCGPPKSPWKTPAAASPVVDADSESWPALSDAQLRAKNNGGMDSISSKSPPLVATEVDGCGGALPAAQPATVEQQKFHGRGNIKSSRKPYPAHHRTGPKHGPNAVPPFPVRSPYYAPPVPPFFHSMVHMPPISAPGYAYPYPPRPFPRVDTQFVKSGSDASLPTFVPPANGVFHSSPSPDSSAHDSNSVGRRPDAKEQVGQRNPSWNNQRPLAINNNFHIQQTMGPRSFIRPPYYGPTGFIDGPNVSGPPGTFYYFPGAVRIPYSPVLVPYTLGPGVLIPHSTIALRANIVKQIEYYFSDENLQNDPYLISLMDKQGWVPISFIADFKRVKRMNADIPFILEALQASETIEVQGENIRRRNEWSKWIAASVNSKSSALISDAVKNDNLNDNNKDPEGTKEFSSPNGCSADHLPAGEDCIKETFSEDIEENKDKVLSGGETEKCASANSNSSTGFDFQPNNRNNSNELKNGLDSPAISQEADSEKSSNHKNCVNIKMQLLSNPNVQSPDDSSNDFSSTFLLDEELELEQRTVGNGHSSIGERVDDEDVEIVVNDQAVERLVIVTQSSRTSEGVSEESKTLSSELASAISEGLYFYEQELNSERSHRIHNKPIYESEEENSRYSANDASALCSRDVDYSSGGNSCEGPGNSNVRRKQKKGSSKPQSIHKQRLFHGNFRIHGSGRNSLGVISESPPSDAVGFFFGSPPPDSHGLRPSKLSTSPHSNLSGSSSPVGSMPKPFPPFQHPSHKLLEENGFKQQMYKKYHKRCLSERKKLGVGCSEEMNTLYRFWSYFLRSMFIPSMYNEFKKYALEDAAASYNYGIECLFRFFSYGLEKEFRGELYEDFEQLTFDFYKKGNLYGLEKYWAFHHFREARDHKEPLRKHPELDRLLRGEYRTLDDFNRVKARDAAVH</sequence>
<dbReference type="GO" id="GO:0000339">
    <property type="term" value="F:RNA cap binding"/>
    <property type="evidence" value="ECO:0007669"/>
    <property type="project" value="InterPro"/>
</dbReference>
<evidence type="ECO:0000256" key="3">
    <source>
        <dbReference type="SAM" id="MobiDB-lite"/>
    </source>
</evidence>
<dbReference type="Proteomes" id="UP000504604">
    <property type="component" value="Linkage group LG6"/>
</dbReference>
<keyword evidence="5" id="KW-1185">Reference proteome</keyword>
<feature type="region of interest" description="Disordered" evidence="3">
    <location>
        <begin position="403"/>
        <end position="432"/>
    </location>
</feature>
<evidence type="ECO:0000313" key="6">
    <source>
        <dbReference type="RefSeq" id="XP_011080478.1"/>
    </source>
</evidence>
<dbReference type="SUPFAM" id="SSF46785">
    <property type="entry name" value="Winged helix' DNA-binding domain"/>
    <property type="match status" value="1"/>
</dbReference>
<dbReference type="GeneID" id="105163732"/>
<keyword evidence="1 2" id="KW-0694">RNA-binding</keyword>
<protein>
    <submittedName>
        <fullName evidence="6">La-related protein 1A</fullName>
    </submittedName>
</protein>
<proteinExistence type="predicted"/>
<evidence type="ECO:0000256" key="2">
    <source>
        <dbReference type="PROSITE-ProRule" id="PRU00332"/>
    </source>
</evidence>
<feature type="compositionally biased region" description="Basic residues" evidence="3">
    <location>
        <begin position="670"/>
        <end position="689"/>
    </location>
</feature>
<dbReference type="FunCoup" id="A0A6I9TI79">
    <property type="interactions" value="2213"/>
</dbReference>
<dbReference type="OrthoDB" id="340227at2759"/>
<dbReference type="KEGG" id="sind:105163732"/>
<evidence type="ECO:0000259" key="4">
    <source>
        <dbReference type="PROSITE" id="PS50961"/>
    </source>
</evidence>
<feature type="region of interest" description="Disordered" evidence="3">
    <location>
        <begin position="654"/>
        <end position="696"/>
    </location>
</feature>
<feature type="region of interest" description="Disordered" evidence="3">
    <location>
        <begin position="719"/>
        <end position="755"/>
    </location>
</feature>
<feature type="region of interest" description="Disordered" evidence="3">
    <location>
        <begin position="184"/>
        <end position="230"/>
    </location>
</feature>
<evidence type="ECO:0000256" key="1">
    <source>
        <dbReference type="ARBA" id="ARBA00022884"/>
    </source>
</evidence>
<dbReference type="Pfam" id="PF05383">
    <property type="entry name" value="La"/>
    <property type="match status" value="1"/>
</dbReference>
<dbReference type="Pfam" id="PF21071">
    <property type="entry name" value="LARP1_HEAT"/>
    <property type="match status" value="1"/>
</dbReference>
<dbReference type="GO" id="GO:0048255">
    <property type="term" value="P:mRNA stabilization"/>
    <property type="evidence" value="ECO:0007669"/>
    <property type="project" value="InterPro"/>
</dbReference>
<dbReference type="SMART" id="SM00715">
    <property type="entry name" value="LA"/>
    <property type="match status" value="1"/>
</dbReference>
<feature type="region of interest" description="Disordered" evidence="3">
    <location>
        <begin position="86"/>
        <end position="123"/>
    </location>
</feature>
<gene>
    <name evidence="6" type="primary">LOC105163732</name>
</gene>
<feature type="compositionally biased region" description="Gly residues" evidence="3">
    <location>
        <begin position="1"/>
        <end position="11"/>
    </location>
</feature>
<dbReference type="InterPro" id="IPR045180">
    <property type="entry name" value="La_dom_prot"/>
</dbReference>
<evidence type="ECO:0000313" key="5">
    <source>
        <dbReference type="Proteomes" id="UP000504604"/>
    </source>
</evidence>
<dbReference type="InterPro" id="IPR006630">
    <property type="entry name" value="La_HTH"/>
</dbReference>
<reference evidence="6" key="1">
    <citation type="submission" date="2025-08" db="UniProtKB">
        <authorList>
            <consortium name="RefSeq"/>
        </authorList>
    </citation>
    <scope>IDENTIFICATION</scope>
</reference>
<feature type="compositionally biased region" description="Basic and acidic residues" evidence="3">
    <location>
        <begin position="452"/>
        <end position="461"/>
    </location>
</feature>
<dbReference type="PANTHER" id="PTHR22792:SF101">
    <property type="entry name" value="LA-RELATED PROTEIN 1A"/>
    <property type="match status" value="1"/>
</dbReference>
<feature type="compositionally biased region" description="Polar residues" evidence="3">
    <location>
        <begin position="464"/>
        <end position="486"/>
    </location>
</feature>
<feature type="compositionally biased region" description="Low complexity" evidence="3">
    <location>
        <begin position="193"/>
        <end position="207"/>
    </location>
</feature>
<dbReference type="InParanoid" id="A0A6I9TI79"/>
<dbReference type="AlphaFoldDB" id="A0A6I9TI79"/>
<dbReference type="Gene3D" id="1.10.10.10">
    <property type="entry name" value="Winged helix-like DNA-binding domain superfamily/Winged helix DNA-binding domain"/>
    <property type="match status" value="1"/>
</dbReference>
<name>A0A6I9TI79_SESIN</name>
<feature type="compositionally biased region" description="Low complexity" evidence="3">
    <location>
        <begin position="736"/>
        <end position="754"/>
    </location>
</feature>